<feature type="domain" description="Hemerythrin-like" evidence="1">
    <location>
        <begin position="7"/>
        <end position="111"/>
    </location>
</feature>
<dbReference type="InterPro" id="IPR012312">
    <property type="entry name" value="Hemerythrin-like"/>
</dbReference>
<dbReference type="STRING" id="765440.A0A0C3BV11"/>
<gene>
    <name evidence="2" type="ORF">PILCRDRAFT_97701</name>
</gene>
<accession>A0A0C3BV11</accession>
<dbReference type="Pfam" id="PF01814">
    <property type="entry name" value="Hemerythrin"/>
    <property type="match status" value="1"/>
</dbReference>
<evidence type="ECO:0000313" key="2">
    <source>
        <dbReference type="EMBL" id="KIM81147.1"/>
    </source>
</evidence>
<dbReference type="OrthoDB" id="9983919at2759"/>
<evidence type="ECO:0000313" key="3">
    <source>
        <dbReference type="Proteomes" id="UP000054166"/>
    </source>
</evidence>
<dbReference type="EMBL" id="KN833000">
    <property type="protein sequence ID" value="KIM81147.1"/>
    <property type="molecule type" value="Genomic_DNA"/>
</dbReference>
<dbReference type="PANTHER" id="PTHR35585">
    <property type="entry name" value="HHE DOMAIN PROTEIN (AFU_ORTHOLOGUE AFUA_4G00730)"/>
    <property type="match status" value="1"/>
</dbReference>
<dbReference type="InParanoid" id="A0A0C3BV11"/>
<evidence type="ECO:0000259" key="1">
    <source>
        <dbReference type="Pfam" id="PF01814"/>
    </source>
</evidence>
<dbReference type="PANTHER" id="PTHR35585:SF1">
    <property type="entry name" value="HHE DOMAIN PROTEIN (AFU_ORTHOLOGUE AFUA_4G00730)"/>
    <property type="match status" value="1"/>
</dbReference>
<dbReference type="Gene3D" id="1.20.120.520">
    <property type="entry name" value="nmb1532 protein domain like"/>
    <property type="match status" value="1"/>
</dbReference>
<reference evidence="2 3" key="1">
    <citation type="submission" date="2014-04" db="EMBL/GenBank/DDBJ databases">
        <authorList>
            <consortium name="DOE Joint Genome Institute"/>
            <person name="Kuo A."/>
            <person name="Tarkka M."/>
            <person name="Buscot F."/>
            <person name="Kohler A."/>
            <person name="Nagy L.G."/>
            <person name="Floudas D."/>
            <person name="Copeland A."/>
            <person name="Barry K.W."/>
            <person name="Cichocki N."/>
            <person name="Veneault-Fourrey C."/>
            <person name="LaButti K."/>
            <person name="Lindquist E.A."/>
            <person name="Lipzen A."/>
            <person name="Lundell T."/>
            <person name="Morin E."/>
            <person name="Murat C."/>
            <person name="Sun H."/>
            <person name="Tunlid A."/>
            <person name="Henrissat B."/>
            <person name="Grigoriev I.V."/>
            <person name="Hibbett D.S."/>
            <person name="Martin F."/>
            <person name="Nordberg H.P."/>
            <person name="Cantor M.N."/>
            <person name="Hua S.X."/>
        </authorList>
    </citation>
    <scope>NUCLEOTIDE SEQUENCE [LARGE SCALE GENOMIC DNA]</scope>
    <source>
        <strain evidence="2 3">F 1598</strain>
    </source>
</reference>
<proteinExistence type="predicted"/>
<organism evidence="2 3">
    <name type="scientific">Piloderma croceum (strain F 1598)</name>
    <dbReference type="NCBI Taxonomy" id="765440"/>
    <lineage>
        <taxon>Eukaryota</taxon>
        <taxon>Fungi</taxon>
        <taxon>Dikarya</taxon>
        <taxon>Basidiomycota</taxon>
        <taxon>Agaricomycotina</taxon>
        <taxon>Agaricomycetes</taxon>
        <taxon>Agaricomycetidae</taxon>
        <taxon>Atheliales</taxon>
        <taxon>Atheliaceae</taxon>
        <taxon>Piloderma</taxon>
    </lineage>
</organism>
<dbReference type="Proteomes" id="UP000054166">
    <property type="component" value="Unassembled WGS sequence"/>
</dbReference>
<name>A0A0C3BV11_PILCF</name>
<sequence length="185" mass="21495">MYEYYDEYMRARNNSDNDAAGRWARQLTWEVARHAVGEEIVVYPLMEKHLGEKGMKLTDNDRADHQIVKELLSHLESLGTGDPDYHATMTKMIGHLRPHNDSEEREDLPMLEPILGEQASREAAAYFSRTKKFVPTRAHPWAPNKPPYETLVGFLEAPIDKLKDYFASFPTEQMKEDAERHQHQL</sequence>
<dbReference type="HOGENOM" id="CLU_079417_0_0_1"/>
<protein>
    <recommendedName>
        <fullName evidence="1">Hemerythrin-like domain-containing protein</fullName>
    </recommendedName>
</protein>
<dbReference type="AlphaFoldDB" id="A0A0C3BV11"/>
<keyword evidence="3" id="KW-1185">Reference proteome</keyword>
<reference evidence="3" key="2">
    <citation type="submission" date="2015-01" db="EMBL/GenBank/DDBJ databases">
        <title>Evolutionary Origins and Diversification of the Mycorrhizal Mutualists.</title>
        <authorList>
            <consortium name="DOE Joint Genome Institute"/>
            <consortium name="Mycorrhizal Genomics Consortium"/>
            <person name="Kohler A."/>
            <person name="Kuo A."/>
            <person name="Nagy L.G."/>
            <person name="Floudas D."/>
            <person name="Copeland A."/>
            <person name="Barry K.W."/>
            <person name="Cichocki N."/>
            <person name="Veneault-Fourrey C."/>
            <person name="LaButti K."/>
            <person name="Lindquist E.A."/>
            <person name="Lipzen A."/>
            <person name="Lundell T."/>
            <person name="Morin E."/>
            <person name="Murat C."/>
            <person name="Riley R."/>
            <person name="Ohm R."/>
            <person name="Sun H."/>
            <person name="Tunlid A."/>
            <person name="Henrissat B."/>
            <person name="Grigoriev I.V."/>
            <person name="Hibbett D.S."/>
            <person name="Martin F."/>
        </authorList>
    </citation>
    <scope>NUCLEOTIDE SEQUENCE [LARGE SCALE GENOMIC DNA]</scope>
    <source>
        <strain evidence="3">F 1598</strain>
    </source>
</reference>